<gene>
    <name evidence="1" type="ORF">AMATHDRAFT_7660</name>
</gene>
<evidence type="ECO:0008006" key="3">
    <source>
        <dbReference type="Google" id="ProtNLM"/>
    </source>
</evidence>
<dbReference type="InterPro" id="IPR032675">
    <property type="entry name" value="LRR_dom_sf"/>
</dbReference>
<evidence type="ECO:0000313" key="1">
    <source>
        <dbReference type="EMBL" id="PFH46563.1"/>
    </source>
</evidence>
<protein>
    <recommendedName>
        <fullName evidence="3">F-box domain-containing protein</fullName>
    </recommendedName>
</protein>
<accession>A0A2A9NFY9</accession>
<sequence length="413" mass="47426">MQRFPLELLDAVIGCLEGDICALRSCALVCQSWCYPSRTRIFRQITFDFSDFDPYRTLSSLKLLHGCLNRNSYIQHYVRNIVICNLQWPIAAVTRRGESALRVVANILTLFRGVRELTLSNTNWWCLTDVLQQSICETIFPSCTDLLLEDFMTFKIIDISRLLSFTNDLSSLKLKNISSLDVTFSTSIQLDPNEYEGRKRQLRSMDSLSISANSLLSMKYIQTLYDFKNLDSMSLGCVGDSNMALVEEMLRKTKRLRHLELRLDPPSASLQDFTLSLNNFPNIRSLETNSTGLAVRMFRGTTYNHPIRSAIIHSERVDELMLDHLKLLDTCCVQPAFTSMNLIELRLVDEGVEQADLKRASECCPYLNRKEVIKIHVPQGLPKGSGKRLTRLNMVRNKWREKRASLDSIDFNR</sequence>
<name>A0A2A9NFY9_9AGAR</name>
<dbReference type="Gene3D" id="3.80.10.10">
    <property type="entry name" value="Ribonuclease Inhibitor"/>
    <property type="match status" value="1"/>
</dbReference>
<keyword evidence="2" id="KW-1185">Reference proteome</keyword>
<organism evidence="1 2">
    <name type="scientific">Amanita thiersii Skay4041</name>
    <dbReference type="NCBI Taxonomy" id="703135"/>
    <lineage>
        <taxon>Eukaryota</taxon>
        <taxon>Fungi</taxon>
        <taxon>Dikarya</taxon>
        <taxon>Basidiomycota</taxon>
        <taxon>Agaricomycotina</taxon>
        <taxon>Agaricomycetes</taxon>
        <taxon>Agaricomycetidae</taxon>
        <taxon>Agaricales</taxon>
        <taxon>Pluteineae</taxon>
        <taxon>Amanitaceae</taxon>
        <taxon>Amanita</taxon>
    </lineage>
</organism>
<dbReference type="AlphaFoldDB" id="A0A2A9NFY9"/>
<dbReference type="EMBL" id="KZ302179">
    <property type="protein sequence ID" value="PFH46563.1"/>
    <property type="molecule type" value="Genomic_DNA"/>
</dbReference>
<dbReference type="Proteomes" id="UP000242287">
    <property type="component" value="Unassembled WGS sequence"/>
</dbReference>
<proteinExistence type="predicted"/>
<evidence type="ECO:0000313" key="2">
    <source>
        <dbReference type="Proteomes" id="UP000242287"/>
    </source>
</evidence>
<reference evidence="1 2" key="1">
    <citation type="submission" date="2014-02" db="EMBL/GenBank/DDBJ databases">
        <title>Transposable element dynamics among asymbiotic and ectomycorrhizal Amanita fungi.</title>
        <authorList>
            <consortium name="DOE Joint Genome Institute"/>
            <person name="Hess J."/>
            <person name="Skrede I."/>
            <person name="Wolfe B."/>
            <person name="LaButti K."/>
            <person name="Ohm R.A."/>
            <person name="Grigoriev I.V."/>
            <person name="Pringle A."/>
        </authorList>
    </citation>
    <scope>NUCLEOTIDE SEQUENCE [LARGE SCALE GENOMIC DNA]</scope>
    <source>
        <strain evidence="1 2">SKay4041</strain>
    </source>
</reference>
<dbReference type="OrthoDB" id="3069746at2759"/>